<dbReference type="STRING" id="113562.SAMN04489716_6900"/>
<keyword evidence="4" id="KW-1185">Reference proteome</keyword>
<evidence type="ECO:0000313" key="4">
    <source>
        <dbReference type="Proteomes" id="UP000198688"/>
    </source>
</evidence>
<dbReference type="Pfam" id="PF23859">
    <property type="entry name" value="DpdA"/>
    <property type="match status" value="1"/>
</dbReference>
<dbReference type="InterPro" id="IPR055645">
    <property type="entry name" value="DpdA"/>
</dbReference>
<sequence length="474" mass="51037">MSGPRTEVDLLRTVTAGTYPVHCRRHEVSGLEQDTATAADAISPVYGGITYVVPCGAQKRNRPARARDLYLGQMFHHTLVAAERAAAADTAESGSPARVLILSGRYGLVHPDQLLEPYEQRIDVPGAVSAATIAAQATAFGIGWRAEVYALLPKAYLARLDAALKPLDVYVQDVYEGCGSIFEQRRVNTFVRLPGAAAADTDTAGPGLLVWIGGDVSALWEGDRVLISYDRLRTVKTPPVATAAWVLDSGAYRHLEKNRTWTVSAARYAADIRRYAAEIGRLVWAAPQDWPASPRTLTATGLTEFEHQIRTTVSVIQLRAADTGVPILPVLTGATPAGYLRHLDMYRRAGVDLHAEPLVGVGALLGRPRAEAAAIVRLLHAAGLTRLHLFGGKGRLLETVGHLATSIDSSGWSDQARRREELCPHGLVKWERNCPQAAREWAARQAALAARAASAGQDADPWAGVLAELLPSLC</sequence>
<dbReference type="Pfam" id="PF21818">
    <property type="entry name" value="DUF6884"/>
    <property type="match status" value="1"/>
</dbReference>
<evidence type="ECO:0000313" key="3">
    <source>
        <dbReference type="EMBL" id="SDT74174.1"/>
    </source>
</evidence>
<dbReference type="EMBL" id="LT629758">
    <property type="protein sequence ID" value="SDT74174.1"/>
    <property type="molecule type" value="Genomic_DNA"/>
</dbReference>
<dbReference type="RefSeq" id="WP_197686011.1">
    <property type="nucleotide sequence ID" value="NZ_BOMJ01000003.1"/>
</dbReference>
<dbReference type="AlphaFoldDB" id="A0A1H2CUX4"/>
<feature type="domain" description="DeoxyPurine in DNA protein A" evidence="2">
    <location>
        <begin position="225"/>
        <end position="452"/>
    </location>
</feature>
<gene>
    <name evidence="3" type="ORF">SAMN04489716_6900</name>
</gene>
<dbReference type="InterPro" id="IPR049251">
    <property type="entry name" value="DUF6884"/>
</dbReference>
<evidence type="ECO:0000259" key="2">
    <source>
        <dbReference type="Pfam" id="PF23859"/>
    </source>
</evidence>
<feature type="domain" description="DUF6884" evidence="1">
    <location>
        <begin position="51"/>
        <end position="166"/>
    </location>
</feature>
<name>A0A1H2CUX4_9ACTN</name>
<protein>
    <submittedName>
        <fullName evidence="3">Uncharacterized protein</fullName>
    </submittedName>
</protein>
<dbReference type="Proteomes" id="UP000198688">
    <property type="component" value="Chromosome I"/>
</dbReference>
<organism evidence="3 4">
    <name type="scientific">Actinoplanes derwentensis</name>
    <dbReference type="NCBI Taxonomy" id="113562"/>
    <lineage>
        <taxon>Bacteria</taxon>
        <taxon>Bacillati</taxon>
        <taxon>Actinomycetota</taxon>
        <taxon>Actinomycetes</taxon>
        <taxon>Micromonosporales</taxon>
        <taxon>Micromonosporaceae</taxon>
        <taxon>Actinoplanes</taxon>
    </lineage>
</organism>
<accession>A0A1H2CUX4</accession>
<reference evidence="3 4" key="1">
    <citation type="submission" date="2016-10" db="EMBL/GenBank/DDBJ databases">
        <authorList>
            <person name="de Groot N.N."/>
        </authorList>
    </citation>
    <scope>NUCLEOTIDE SEQUENCE [LARGE SCALE GENOMIC DNA]</scope>
    <source>
        <strain evidence="3 4">DSM 43941</strain>
    </source>
</reference>
<proteinExistence type="predicted"/>
<evidence type="ECO:0000259" key="1">
    <source>
        <dbReference type="Pfam" id="PF21818"/>
    </source>
</evidence>